<feature type="compositionally biased region" description="Acidic residues" evidence="9">
    <location>
        <begin position="91"/>
        <end position="121"/>
    </location>
</feature>
<dbReference type="GO" id="GO:1990904">
    <property type="term" value="C:ribonucleoprotein complex"/>
    <property type="evidence" value="ECO:0007669"/>
    <property type="project" value="UniProtKB-KW"/>
</dbReference>
<feature type="region of interest" description="Disordered" evidence="9">
    <location>
        <begin position="91"/>
        <end position="127"/>
    </location>
</feature>
<feature type="domain" description="RRM" evidence="10">
    <location>
        <begin position="228"/>
        <end position="306"/>
    </location>
</feature>
<dbReference type="InterPro" id="IPR050502">
    <property type="entry name" value="Euk_RNA-bind_prot"/>
</dbReference>
<comment type="subcellular location">
    <subcellularLocation>
        <location evidence="1">Plastid</location>
        <location evidence="1">Chloroplast</location>
    </subcellularLocation>
</comment>
<keyword evidence="12" id="KW-1185">Reference proteome</keyword>
<evidence type="ECO:0000256" key="6">
    <source>
        <dbReference type="ARBA" id="ARBA00022884"/>
    </source>
</evidence>
<name>A0AAU9PPZ1_9ASTR</name>
<dbReference type="InterPro" id="IPR012677">
    <property type="entry name" value="Nucleotide-bd_a/b_plait_sf"/>
</dbReference>
<organism evidence="11 12">
    <name type="scientific">Lactuca virosa</name>
    <dbReference type="NCBI Taxonomy" id="75947"/>
    <lineage>
        <taxon>Eukaryota</taxon>
        <taxon>Viridiplantae</taxon>
        <taxon>Streptophyta</taxon>
        <taxon>Embryophyta</taxon>
        <taxon>Tracheophyta</taxon>
        <taxon>Spermatophyta</taxon>
        <taxon>Magnoliopsida</taxon>
        <taxon>eudicotyledons</taxon>
        <taxon>Gunneridae</taxon>
        <taxon>Pentapetalae</taxon>
        <taxon>asterids</taxon>
        <taxon>campanulids</taxon>
        <taxon>Asterales</taxon>
        <taxon>Asteraceae</taxon>
        <taxon>Cichorioideae</taxon>
        <taxon>Cichorieae</taxon>
        <taxon>Lactucinae</taxon>
        <taxon>Lactuca</taxon>
    </lineage>
</organism>
<keyword evidence="5" id="KW-0677">Repeat</keyword>
<keyword evidence="4" id="KW-0507">mRNA processing</keyword>
<evidence type="ECO:0000313" key="11">
    <source>
        <dbReference type="EMBL" id="CAH1452281.1"/>
    </source>
</evidence>
<comment type="caution">
    <text evidence="11">The sequence shown here is derived from an EMBL/GenBank/DDBJ whole genome shotgun (WGS) entry which is preliminary data.</text>
</comment>
<accession>A0AAU9PPZ1</accession>
<dbReference type="CDD" id="cd21609">
    <property type="entry name" value="RRM1_PSRP2_like"/>
    <property type="match status" value="1"/>
</dbReference>
<dbReference type="Proteomes" id="UP001157418">
    <property type="component" value="Unassembled WGS sequence"/>
</dbReference>
<reference evidence="11 12" key="1">
    <citation type="submission" date="2022-01" db="EMBL/GenBank/DDBJ databases">
        <authorList>
            <person name="Xiong W."/>
            <person name="Schranz E."/>
        </authorList>
    </citation>
    <scope>NUCLEOTIDE SEQUENCE [LARGE SCALE GENOMIC DNA]</scope>
</reference>
<dbReference type="Pfam" id="PF00076">
    <property type="entry name" value="RRM_1"/>
    <property type="match status" value="2"/>
</dbReference>
<dbReference type="AlphaFoldDB" id="A0AAU9PPZ1"/>
<keyword evidence="2" id="KW-0150">Chloroplast</keyword>
<evidence type="ECO:0000256" key="2">
    <source>
        <dbReference type="ARBA" id="ARBA00022528"/>
    </source>
</evidence>
<evidence type="ECO:0000256" key="3">
    <source>
        <dbReference type="ARBA" id="ARBA00022640"/>
    </source>
</evidence>
<proteinExistence type="predicted"/>
<dbReference type="InterPro" id="IPR048289">
    <property type="entry name" value="RRM2_NsCP33-like"/>
</dbReference>
<evidence type="ECO:0000259" key="10">
    <source>
        <dbReference type="PROSITE" id="PS50102"/>
    </source>
</evidence>
<evidence type="ECO:0000256" key="1">
    <source>
        <dbReference type="ARBA" id="ARBA00004229"/>
    </source>
</evidence>
<dbReference type="PANTHER" id="PTHR48025:SF11">
    <property type="entry name" value="RNA-BINDING PROTEIN CP33, CHLOROPLASTIC"/>
    <property type="match status" value="1"/>
</dbReference>
<dbReference type="InterPro" id="IPR000504">
    <property type="entry name" value="RRM_dom"/>
</dbReference>
<dbReference type="EMBL" id="CAKMRJ010005745">
    <property type="protein sequence ID" value="CAH1452281.1"/>
    <property type="molecule type" value="Genomic_DNA"/>
</dbReference>
<keyword evidence="3" id="KW-0934">Plastid</keyword>
<evidence type="ECO:0000256" key="4">
    <source>
        <dbReference type="ARBA" id="ARBA00022664"/>
    </source>
</evidence>
<dbReference type="GO" id="GO:0006397">
    <property type="term" value="P:mRNA processing"/>
    <property type="evidence" value="ECO:0007669"/>
    <property type="project" value="UniProtKB-KW"/>
</dbReference>
<feature type="domain" description="RRM" evidence="10">
    <location>
        <begin position="125"/>
        <end position="203"/>
    </location>
</feature>
<evidence type="ECO:0000256" key="9">
    <source>
        <dbReference type="SAM" id="MobiDB-lite"/>
    </source>
</evidence>
<dbReference type="PANTHER" id="PTHR48025">
    <property type="entry name" value="OS02G0815200 PROTEIN"/>
    <property type="match status" value="1"/>
</dbReference>
<evidence type="ECO:0000313" key="12">
    <source>
        <dbReference type="Proteomes" id="UP001157418"/>
    </source>
</evidence>
<dbReference type="GO" id="GO:0003729">
    <property type="term" value="F:mRNA binding"/>
    <property type="evidence" value="ECO:0007669"/>
    <property type="project" value="TreeGrafter"/>
</dbReference>
<dbReference type="PROSITE" id="PS50102">
    <property type="entry name" value="RRM"/>
    <property type="match status" value="2"/>
</dbReference>
<sequence length="427" mass="47192">MSAASSSLIPIAGSSNAASSLCNTKALHLQTPTISISKTHFKTPKFSFNLKTHCLNFYPLLRSSLPRPNCSPSNEAIQVDENPETEVSLIEEELEIDEDDDDDEDEDDEEEDEEEEEESESPEAGRLYIGNLPYAITSAELSQIFGEAGDVISVEIVYDRVTDRSRGFAFITMASVQEAKEAIRMFNGSQIGGRTVKVNFPEVPRGGEREVMGPKIRSSNRDFIESPHKIYAGNLSWIITSEKLKDTFDEQPGFLSAKVIYEKQSGKSRGFGFVTFSSPEAAESALNAMNGLEVEGRPLRLNLAEGKGDVSRSTRTGRSSEINVDGMVDGWSWSLEEKLIFFSRTKHHLLPSFFTLETENALITTALYATAHHHHHHYIHRNSLPPPAAPALPSPLTIIAPDLPSPLIFEVWPKSGESLTADDYLTS</sequence>
<dbReference type="GO" id="GO:1901259">
    <property type="term" value="P:chloroplast rRNA processing"/>
    <property type="evidence" value="ECO:0007669"/>
    <property type="project" value="TreeGrafter"/>
</dbReference>
<keyword evidence="6 8" id="KW-0694">RNA-binding</keyword>
<dbReference type="InterPro" id="IPR035979">
    <property type="entry name" value="RBD_domain_sf"/>
</dbReference>
<dbReference type="SUPFAM" id="SSF54928">
    <property type="entry name" value="RNA-binding domain, RBD"/>
    <property type="match status" value="2"/>
</dbReference>
<dbReference type="CDD" id="cd21608">
    <property type="entry name" value="RRM2_NsCP33_like"/>
    <property type="match status" value="1"/>
</dbReference>
<keyword evidence="7" id="KW-0687">Ribonucleoprotein</keyword>
<evidence type="ECO:0000256" key="5">
    <source>
        <dbReference type="ARBA" id="ARBA00022737"/>
    </source>
</evidence>
<gene>
    <name evidence="11" type="ORF">LVIROSA_LOCUS37588</name>
</gene>
<evidence type="ECO:0000256" key="8">
    <source>
        <dbReference type="PROSITE-ProRule" id="PRU00176"/>
    </source>
</evidence>
<evidence type="ECO:0000256" key="7">
    <source>
        <dbReference type="ARBA" id="ARBA00023274"/>
    </source>
</evidence>
<dbReference type="SMART" id="SM00360">
    <property type="entry name" value="RRM"/>
    <property type="match status" value="2"/>
</dbReference>
<dbReference type="Gene3D" id="3.30.70.330">
    <property type="match status" value="2"/>
</dbReference>
<dbReference type="GO" id="GO:0009535">
    <property type="term" value="C:chloroplast thylakoid membrane"/>
    <property type="evidence" value="ECO:0007669"/>
    <property type="project" value="TreeGrafter"/>
</dbReference>
<protein>
    <recommendedName>
        <fullName evidence="10">RRM domain-containing protein</fullName>
    </recommendedName>
</protein>